<protein>
    <submittedName>
        <fullName evidence="1">Uncharacterized protein</fullName>
    </submittedName>
</protein>
<organism evidence="1">
    <name type="scientific">Rhizophora mucronata</name>
    <name type="common">Asiatic mangrove</name>
    <dbReference type="NCBI Taxonomy" id="61149"/>
    <lineage>
        <taxon>Eukaryota</taxon>
        <taxon>Viridiplantae</taxon>
        <taxon>Streptophyta</taxon>
        <taxon>Embryophyta</taxon>
        <taxon>Tracheophyta</taxon>
        <taxon>Spermatophyta</taxon>
        <taxon>Magnoliopsida</taxon>
        <taxon>eudicotyledons</taxon>
        <taxon>Gunneridae</taxon>
        <taxon>Pentapetalae</taxon>
        <taxon>rosids</taxon>
        <taxon>fabids</taxon>
        <taxon>Malpighiales</taxon>
        <taxon>Rhizophoraceae</taxon>
        <taxon>Rhizophora</taxon>
    </lineage>
</organism>
<dbReference type="AlphaFoldDB" id="A0A2P2NDL7"/>
<proteinExistence type="predicted"/>
<name>A0A2P2NDL7_RHIMU</name>
<reference evidence="1" key="1">
    <citation type="submission" date="2018-02" db="EMBL/GenBank/DDBJ databases">
        <title>Rhizophora mucronata_Transcriptome.</title>
        <authorList>
            <person name="Meera S.P."/>
            <person name="Sreeshan A."/>
            <person name="Augustine A."/>
        </authorList>
    </citation>
    <scope>NUCLEOTIDE SEQUENCE</scope>
    <source>
        <tissue evidence="1">Leaf</tissue>
    </source>
</reference>
<accession>A0A2P2NDL7</accession>
<sequence>MWISIPLFLGYLPTEILLTSREQHIFI</sequence>
<evidence type="ECO:0000313" key="1">
    <source>
        <dbReference type="EMBL" id="MBX40562.1"/>
    </source>
</evidence>
<dbReference type="EMBL" id="GGEC01060078">
    <property type="protein sequence ID" value="MBX40562.1"/>
    <property type="molecule type" value="Transcribed_RNA"/>
</dbReference>